<evidence type="ECO:0000313" key="3">
    <source>
        <dbReference type="Proteomes" id="UP000234275"/>
    </source>
</evidence>
<name>A0A2I2GJK5_9EURO</name>
<feature type="region of interest" description="Disordered" evidence="1">
    <location>
        <begin position="1"/>
        <end position="64"/>
    </location>
</feature>
<dbReference type="AlphaFoldDB" id="A0A2I2GJK5"/>
<feature type="region of interest" description="Disordered" evidence="1">
    <location>
        <begin position="257"/>
        <end position="305"/>
    </location>
</feature>
<evidence type="ECO:0000256" key="1">
    <source>
        <dbReference type="SAM" id="MobiDB-lite"/>
    </source>
</evidence>
<accession>A0A2I2GJK5</accession>
<organism evidence="2 3">
    <name type="scientific">Aspergillus steynii IBT 23096</name>
    <dbReference type="NCBI Taxonomy" id="1392250"/>
    <lineage>
        <taxon>Eukaryota</taxon>
        <taxon>Fungi</taxon>
        <taxon>Dikarya</taxon>
        <taxon>Ascomycota</taxon>
        <taxon>Pezizomycotina</taxon>
        <taxon>Eurotiomycetes</taxon>
        <taxon>Eurotiomycetidae</taxon>
        <taxon>Eurotiales</taxon>
        <taxon>Aspergillaceae</taxon>
        <taxon>Aspergillus</taxon>
        <taxon>Aspergillus subgen. Circumdati</taxon>
    </lineage>
</organism>
<dbReference type="Proteomes" id="UP000234275">
    <property type="component" value="Unassembled WGS sequence"/>
</dbReference>
<dbReference type="RefSeq" id="XP_024708364.1">
    <property type="nucleotide sequence ID" value="XM_024852996.1"/>
</dbReference>
<feature type="compositionally biased region" description="Polar residues" evidence="1">
    <location>
        <begin position="1"/>
        <end position="12"/>
    </location>
</feature>
<protein>
    <submittedName>
        <fullName evidence="2">Uncharacterized protein</fullName>
    </submittedName>
</protein>
<comment type="caution">
    <text evidence="2">The sequence shown here is derived from an EMBL/GenBank/DDBJ whole genome shotgun (WGS) entry which is preliminary data.</text>
</comment>
<feature type="compositionally biased region" description="Basic and acidic residues" evidence="1">
    <location>
        <begin position="15"/>
        <end position="41"/>
    </location>
</feature>
<dbReference type="EMBL" id="MSFO01000002">
    <property type="protein sequence ID" value="PLB53062.1"/>
    <property type="molecule type" value="Genomic_DNA"/>
</dbReference>
<keyword evidence="3" id="KW-1185">Reference proteome</keyword>
<dbReference type="VEuPathDB" id="FungiDB:P170DRAFT_472940"/>
<dbReference type="GeneID" id="36560694"/>
<feature type="compositionally biased region" description="Polar residues" evidence="1">
    <location>
        <begin position="49"/>
        <end position="64"/>
    </location>
</feature>
<dbReference type="OrthoDB" id="4506111at2759"/>
<feature type="compositionally biased region" description="Polar residues" evidence="1">
    <location>
        <begin position="81"/>
        <end position="100"/>
    </location>
</feature>
<feature type="region of interest" description="Disordered" evidence="1">
    <location>
        <begin position="79"/>
        <end position="109"/>
    </location>
</feature>
<sequence>MTGTPTSRQNSVPPRPDRESFDSDSPHAEHVEVSHAPETRTDIGLNDLGTFSSRAAGPSSITRRTNILADPRAALPGFTWSFGQSDSQQSHEVPNTSSDAKATADPSHGIPFDPKYMTINISFGHTMPAPRWVLEPRATPRRLSIPQASAVAELEWVFDVGPYTHLTALKDTWLSEYAYRTLESALDDPIQRQHIRNNIWARDDDEYWTIEDPIPPLPSVPNTLDVTQQREGLTPGSVNERLLHYPNYERPSLAKRCLVEPPDPENQESGGGTDEEGAPRTPSVSSGTDDSSPDGKKLPIFNTPD</sequence>
<proteinExistence type="predicted"/>
<evidence type="ECO:0000313" key="2">
    <source>
        <dbReference type="EMBL" id="PLB53062.1"/>
    </source>
</evidence>
<gene>
    <name evidence="2" type="ORF">P170DRAFT_472940</name>
</gene>
<reference evidence="2 3" key="1">
    <citation type="submission" date="2016-12" db="EMBL/GenBank/DDBJ databases">
        <title>The genomes of Aspergillus section Nigri reveals drivers in fungal speciation.</title>
        <authorList>
            <consortium name="DOE Joint Genome Institute"/>
            <person name="Vesth T.C."/>
            <person name="Nybo J."/>
            <person name="Theobald S."/>
            <person name="Brandl J."/>
            <person name="Frisvad J.C."/>
            <person name="Nielsen K.F."/>
            <person name="Lyhne E.K."/>
            <person name="Kogle M.E."/>
            <person name="Kuo A."/>
            <person name="Riley R."/>
            <person name="Clum A."/>
            <person name="Nolan M."/>
            <person name="Lipzen A."/>
            <person name="Salamov A."/>
            <person name="Henrissat B."/>
            <person name="Wiebenga A."/>
            <person name="De Vries R.P."/>
            <person name="Grigoriev I.V."/>
            <person name="Mortensen U.H."/>
            <person name="Andersen M.R."/>
            <person name="Baker S.E."/>
        </authorList>
    </citation>
    <scope>NUCLEOTIDE SEQUENCE [LARGE SCALE GENOMIC DNA]</scope>
    <source>
        <strain evidence="2 3">IBT 23096</strain>
    </source>
</reference>